<proteinExistence type="predicted"/>
<evidence type="ECO:0008006" key="3">
    <source>
        <dbReference type="Google" id="ProtNLM"/>
    </source>
</evidence>
<dbReference type="RefSeq" id="WP_061579688.1">
    <property type="nucleotide sequence ID" value="NZ_LQYS01000062.1"/>
</dbReference>
<reference evidence="1 2" key="1">
    <citation type="submission" date="2016-01" db="EMBL/GenBank/DDBJ databases">
        <title>Draft Genome Sequences of Seven Thermophilic Sporeformers Isolated from Foods.</title>
        <authorList>
            <person name="Berendsen E.M."/>
            <person name="Wells-Bennik M.H."/>
            <person name="Krawcyk A.O."/>
            <person name="De Jong A."/>
            <person name="Holsappel S."/>
            <person name="Eijlander R.T."/>
            <person name="Kuipers O.P."/>
        </authorList>
    </citation>
    <scope>NUCLEOTIDE SEQUENCE [LARGE SCALE GENOMIC DNA]</scope>
    <source>
        <strain evidence="1 2">B4119</strain>
    </source>
</reference>
<organism evidence="1 2">
    <name type="scientific">Saccharococcus caldoxylosilyticus</name>
    <dbReference type="NCBI Taxonomy" id="81408"/>
    <lineage>
        <taxon>Bacteria</taxon>
        <taxon>Bacillati</taxon>
        <taxon>Bacillota</taxon>
        <taxon>Bacilli</taxon>
        <taxon>Bacillales</taxon>
        <taxon>Anoxybacillaceae</taxon>
        <taxon>Saccharococcus</taxon>
    </lineage>
</organism>
<comment type="caution">
    <text evidence="1">The sequence shown here is derived from an EMBL/GenBank/DDBJ whole genome shotgun (WGS) entry which is preliminary data.</text>
</comment>
<dbReference type="AlphaFoldDB" id="A0A150LJC6"/>
<protein>
    <recommendedName>
        <fullName evidence="3">LXG domain-containing protein</fullName>
    </recommendedName>
</protein>
<evidence type="ECO:0000313" key="1">
    <source>
        <dbReference type="EMBL" id="KYD12428.1"/>
    </source>
</evidence>
<name>A0A150LJC6_9BACL</name>
<sequence length="144" mass="16752">MNDVNDVLKFLVEKVIPLMVSKLDFNKEELKVEVNANAFFTNYRGAGKEFATAYNNALEELETQCKQRLDILTAKYTAIRDIVRQVEFRNSNHEDSNHEALEYLKKKQDEVAKELAEITNEYKVIQSAKFYVSNALNSELYRAY</sequence>
<dbReference type="PATRIC" id="fig|81408.3.peg.4124"/>
<dbReference type="EMBL" id="LQYS01000062">
    <property type="protein sequence ID" value="KYD12428.1"/>
    <property type="molecule type" value="Genomic_DNA"/>
</dbReference>
<dbReference type="Proteomes" id="UP000075455">
    <property type="component" value="Unassembled WGS sequence"/>
</dbReference>
<evidence type="ECO:0000313" key="2">
    <source>
        <dbReference type="Proteomes" id="UP000075455"/>
    </source>
</evidence>
<gene>
    <name evidence="1" type="ORF">B4119_2934</name>
</gene>
<accession>A0A150LJC6</accession>